<keyword evidence="2 9" id="KW-0813">Transport</keyword>
<sequence length="156" mass="17402">MTIFGIGPFEFVIILVIALVVVGPERLPEMLFQIGQWISKGRKMVTDLRNQARNELGDDYESVEKMARQIRELDPRRQIQELGRSILSDDDRAMIVDLGLDPKTTAAANVIDPTPKAPAARPEIARQARVMLDDDLLDQPLDQALRAPAAEEQTNG</sequence>
<comment type="subcellular location">
    <subcellularLocation>
        <location evidence="9">Cell membrane</location>
        <topology evidence="9">Single-pass membrane protein</topology>
    </subcellularLocation>
    <subcellularLocation>
        <location evidence="1">Membrane</location>
        <topology evidence="1">Single-pass membrane protein</topology>
    </subcellularLocation>
</comment>
<evidence type="ECO:0000256" key="7">
    <source>
        <dbReference type="ARBA" id="ARBA00023010"/>
    </source>
</evidence>
<keyword evidence="4 9" id="KW-0812">Transmembrane</keyword>
<feature type="transmembrane region" description="Helical" evidence="10">
    <location>
        <begin position="6"/>
        <end position="23"/>
    </location>
</feature>
<protein>
    <recommendedName>
        <fullName evidence="9">Sec-independent protein translocase protein TatB homolog</fullName>
    </recommendedName>
</protein>
<evidence type="ECO:0000256" key="5">
    <source>
        <dbReference type="ARBA" id="ARBA00022927"/>
    </source>
</evidence>
<dbReference type="Gene3D" id="1.20.5.3310">
    <property type="match status" value="1"/>
</dbReference>
<dbReference type="InterPro" id="IPR018448">
    <property type="entry name" value="TatB"/>
</dbReference>
<evidence type="ECO:0000256" key="10">
    <source>
        <dbReference type="SAM" id="Phobius"/>
    </source>
</evidence>
<keyword evidence="3 9" id="KW-1003">Cell membrane</keyword>
<dbReference type="HAMAP" id="MF_00237">
    <property type="entry name" value="TatB"/>
    <property type="match status" value="1"/>
</dbReference>
<dbReference type="Proteomes" id="UP001428290">
    <property type="component" value="Unassembled WGS sequence"/>
</dbReference>
<proteinExistence type="inferred from homology"/>
<keyword evidence="12" id="KW-1185">Reference proteome</keyword>
<evidence type="ECO:0000256" key="1">
    <source>
        <dbReference type="ARBA" id="ARBA00004167"/>
    </source>
</evidence>
<accession>A0ABP9WWB3</accession>
<evidence type="ECO:0000313" key="12">
    <source>
        <dbReference type="Proteomes" id="UP001428290"/>
    </source>
</evidence>
<evidence type="ECO:0000256" key="2">
    <source>
        <dbReference type="ARBA" id="ARBA00022448"/>
    </source>
</evidence>
<organism evidence="11 12">
    <name type="scientific">Herpetosiphon gulosus</name>
    <dbReference type="NCBI Taxonomy" id="1973496"/>
    <lineage>
        <taxon>Bacteria</taxon>
        <taxon>Bacillati</taxon>
        <taxon>Chloroflexota</taxon>
        <taxon>Chloroflexia</taxon>
        <taxon>Herpetosiphonales</taxon>
        <taxon>Herpetosiphonaceae</taxon>
        <taxon>Herpetosiphon</taxon>
    </lineage>
</organism>
<dbReference type="InterPro" id="IPR003369">
    <property type="entry name" value="TatA/B/E"/>
</dbReference>
<evidence type="ECO:0000256" key="3">
    <source>
        <dbReference type="ARBA" id="ARBA00022475"/>
    </source>
</evidence>
<reference evidence="11 12" key="1">
    <citation type="submission" date="2024-02" db="EMBL/GenBank/DDBJ databases">
        <title>Herpetosiphon gulosus NBRC 112829.</title>
        <authorList>
            <person name="Ichikawa N."/>
            <person name="Katano-Makiyama Y."/>
            <person name="Hidaka K."/>
        </authorList>
    </citation>
    <scope>NUCLEOTIDE SEQUENCE [LARGE SCALE GENOMIC DNA]</scope>
    <source>
        <strain evidence="11 12">NBRC 112829</strain>
    </source>
</reference>
<name>A0ABP9WWB3_9CHLR</name>
<dbReference type="RefSeq" id="WP_345721136.1">
    <property type="nucleotide sequence ID" value="NZ_BAABRU010000004.1"/>
</dbReference>
<keyword evidence="6 9" id="KW-1133">Transmembrane helix</keyword>
<comment type="similarity">
    <text evidence="9">Belongs to the TatB family.</text>
</comment>
<dbReference type="NCBIfam" id="TIGR01410">
    <property type="entry name" value="tatB"/>
    <property type="match status" value="1"/>
</dbReference>
<keyword evidence="8 9" id="KW-0472">Membrane</keyword>
<comment type="caution">
    <text evidence="11">The sequence shown here is derived from an EMBL/GenBank/DDBJ whole genome shotgun (WGS) entry which is preliminary data.</text>
</comment>
<evidence type="ECO:0000256" key="6">
    <source>
        <dbReference type="ARBA" id="ARBA00022989"/>
    </source>
</evidence>
<dbReference type="PRINTS" id="PR01506">
    <property type="entry name" value="TATBPROTEIN"/>
</dbReference>
<evidence type="ECO:0000256" key="9">
    <source>
        <dbReference type="HAMAP-Rule" id="MF_00237"/>
    </source>
</evidence>
<gene>
    <name evidence="11" type="primary">tatB</name>
    <name evidence="11" type="ORF">Hgul01_01288</name>
</gene>
<evidence type="ECO:0000256" key="4">
    <source>
        <dbReference type="ARBA" id="ARBA00022692"/>
    </source>
</evidence>
<dbReference type="Pfam" id="PF02416">
    <property type="entry name" value="TatA_B_E"/>
    <property type="match status" value="1"/>
</dbReference>
<keyword evidence="5 9" id="KW-0653">Protein transport</keyword>
<evidence type="ECO:0000313" key="11">
    <source>
        <dbReference type="EMBL" id="GAA5527502.1"/>
    </source>
</evidence>
<evidence type="ECO:0000256" key="8">
    <source>
        <dbReference type="ARBA" id="ARBA00023136"/>
    </source>
</evidence>
<keyword evidence="7 9" id="KW-0811">Translocation</keyword>
<dbReference type="EMBL" id="BAABRU010000004">
    <property type="protein sequence ID" value="GAA5527502.1"/>
    <property type="molecule type" value="Genomic_DNA"/>
</dbReference>